<evidence type="ECO:0000256" key="3">
    <source>
        <dbReference type="ARBA" id="ARBA00022840"/>
    </source>
</evidence>
<dbReference type="PANTHER" id="PTHR42781">
    <property type="entry name" value="SPERMIDINE/PUTRESCINE IMPORT ATP-BINDING PROTEIN POTA"/>
    <property type="match status" value="1"/>
</dbReference>
<evidence type="ECO:0000313" key="5">
    <source>
        <dbReference type="EMBL" id="SHE46012.1"/>
    </source>
</evidence>
<dbReference type="AlphaFoldDB" id="A0A1M4TNE0"/>
<dbReference type="SMART" id="SM00382">
    <property type="entry name" value="AAA"/>
    <property type="match status" value="1"/>
</dbReference>
<dbReference type="InterPro" id="IPR017871">
    <property type="entry name" value="ABC_transporter-like_CS"/>
</dbReference>
<protein>
    <submittedName>
        <fullName evidence="5">Tungstate transport system ATP-binding protein</fullName>
    </submittedName>
</protein>
<accession>A0A1M4TNE0</accession>
<proteinExistence type="predicted"/>
<dbReference type="InterPro" id="IPR003593">
    <property type="entry name" value="AAA+_ATPase"/>
</dbReference>
<dbReference type="PROSITE" id="PS50893">
    <property type="entry name" value="ABC_TRANSPORTER_2"/>
    <property type="match status" value="1"/>
</dbReference>
<dbReference type="OrthoDB" id="9804199at2"/>
<dbReference type="STRING" id="1120975.SAMN02746064_00557"/>
<dbReference type="InterPro" id="IPR027417">
    <property type="entry name" value="P-loop_NTPase"/>
</dbReference>
<dbReference type="InterPro" id="IPR050093">
    <property type="entry name" value="ABC_SmlMolc_Importer"/>
</dbReference>
<reference evidence="5 6" key="1">
    <citation type="submission" date="2016-11" db="EMBL/GenBank/DDBJ databases">
        <authorList>
            <person name="Jaros S."/>
            <person name="Januszkiewicz K."/>
            <person name="Wedrychowicz H."/>
        </authorList>
    </citation>
    <scope>NUCLEOTIDE SEQUENCE [LARGE SCALE GENOMIC DNA]</scope>
    <source>
        <strain evidence="5 6">DSM 14828</strain>
    </source>
</reference>
<evidence type="ECO:0000256" key="1">
    <source>
        <dbReference type="ARBA" id="ARBA00022448"/>
    </source>
</evidence>
<feature type="domain" description="ABC transporter" evidence="4">
    <location>
        <begin position="3"/>
        <end position="228"/>
    </location>
</feature>
<keyword evidence="1" id="KW-0813">Transport</keyword>
<evidence type="ECO:0000259" key="4">
    <source>
        <dbReference type="PROSITE" id="PS50893"/>
    </source>
</evidence>
<organism evidence="5 6">
    <name type="scientific">Alkalibacter saccharofermentans DSM 14828</name>
    <dbReference type="NCBI Taxonomy" id="1120975"/>
    <lineage>
        <taxon>Bacteria</taxon>
        <taxon>Bacillati</taxon>
        <taxon>Bacillota</taxon>
        <taxon>Clostridia</taxon>
        <taxon>Eubacteriales</taxon>
        <taxon>Eubacteriaceae</taxon>
        <taxon>Alkalibacter</taxon>
    </lineage>
</organism>
<dbReference type="GO" id="GO:0016887">
    <property type="term" value="F:ATP hydrolysis activity"/>
    <property type="evidence" value="ECO:0007669"/>
    <property type="project" value="InterPro"/>
</dbReference>
<dbReference type="RefSeq" id="WP_073269546.1">
    <property type="nucleotide sequence ID" value="NZ_FQTU01000002.1"/>
</dbReference>
<evidence type="ECO:0000256" key="2">
    <source>
        <dbReference type="ARBA" id="ARBA00022741"/>
    </source>
</evidence>
<dbReference type="PANTHER" id="PTHR42781:SF9">
    <property type="entry name" value="AMINO ACID ABC TRANSPORTER, ATP-BINDING PROTEIN-RELATED"/>
    <property type="match status" value="1"/>
</dbReference>
<dbReference type="SUPFAM" id="SSF52540">
    <property type="entry name" value="P-loop containing nucleoside triphosphate hydrolases"/>
    <property type="match status" value="1"/>
</dbReference>
<dbReference type="GO" id="GO:0005524">
    <property type="term" value="F:ATP binding"/>
    <property type="evidence" value="ECO:0007669"/>
    <property type="project" value="UniProtKB-KW"/>
</dbReference>
<dbReference type="PROSITE" id="PS00211">
    <property type="entry name" value="ABC_TRANSPORTER_1"/>
    <property type="match status" value="1"/>
</dbReference>
<keyword evidence="6" id="KW-1185">Reference proteome</keyword>
<keyword evidence="3 5" id="KW-0067">ATP-binding</keyword>
<name>A0A1M4TNE0_9FIRM</name>
<gene>
    <name evidence="5" type="ORF">SAMN02746064_00557</name>
</gene>
<evidence type="ECO:0000313" key="6">
    <source>
        <dbReference type="Proteomes" id="UP000184251"/>
    </source>
</evidence>
<dbReference type="Gene3D" id="3.40.50.300">
    <property type="entry name" value="P-loop containing nucleotide triphosphate hydrolases"/>
    <property type="match status" value="1"/>
</dbReference>
<dbReference type="EMBL" id="FQTU01000002">
    <property type="protein sequence ID" value="SHE46012.1"/>
    <property type="molecule type" value="Genomic_DNA"/>
</dbReference>
<dbReference type="Pfam" id="PF00005">
    <property type="entry name" value="ABC_tran"/>
    <property type="match status" value="1"/>
</dbReference>
<sequence length="234" mass="26038">MRVEIKKAKKICDNKIILDVEDVCLETGKIYALLGPNGAGKTTLLRAISGVDKGCVREVSFEASDPWSSRSIGYMPQSAYLFDTTVEKNVFLGFADKSYSKQKMEKLAFDALEKVGMDKFAKSKARSLSGGESQRVALARMLVMKKDLILLDEPTSATDVVGAELIESYLMDLNKSYGMTFVFSTHNPSQASRIAHEVIFMNNGRICEKGDAREVLDNPGEAETEKFLKNWRLK</sequence>
<dbReference type="Proteomes" id="UP000184251">
    <property type="component" value="Unassembled WGS sequence"/>
</dbReference>
<dbReference type="InterPro" id="IPR003439">
    <property type="entry name" value="ABC_transporter-like_ATP-bd"/>
</dbReference>
<keyword evidence="2" id="KW-0547">Nucleotide-binding</keyword>